<evidence type="ECO:0000256" key="1">
    <source>
        <dbReference type="ARBA" id="ARBA00004202"/>
    </source>
</evidence>
<dbReference type="InterPro" id="IPR003439">
    <property type="entry name" value="ABC_transporter-like_ATP-bd"/>
</dbReference>
<dbReference type="GO" id="GO:0005886">
    <property type="term" value="C:plasma membrane"/>
    <property type="evidence" value="ECO:0007669"/>
    <property type="project" value="UniProtKB-SubCell"/>
</dbReference>
<keyword evidence="5 8" id="KW-0067">ATP-binding</keyword>
<dbReference type="SUPFAM" id="SSF52540">
    <property type="entry name" value="P-loop containing nucleoside triphosphate hydrolases"/>
    <property type="match status" value="1"/>
</dbReference>
<dbReference type="PANTHER" id="PTHR42711:SF5">
    <property type="entry name" value="ABC TRANSPORTER ATP-BINDING PROTEIN NATA"/>
    <property type="match status" value="1"/>
</dbReference>
<dbReference type="Proteomes" id="UP000580051">
    <property type="component" value="Unassembled WGS sequence"/>
</dbReference>
<dbReference type="EMBL" id="BLRV01000186">
    <property type="protein sequence ID" value="GFP22040.1"/>
    <property type="molecule type" value="Genomic_DNA"/>
</dbReference>
<dbReference type="Pfam" id="PF00005">
    <property type="entry name" value="ABC_tran"/>
    <property type="match status" value="1"/>
</dbReference>
<dbReference type="RefSeq" id="WP_176227103.1">
    <property type="nucleotide sequence ID" value="NZ_BLRV01000186.1"/>
</dbReference>
<accession>A0A6V8NRN3</accession>
<gene>
    <name evidence="8" type="ORF">HKBW3S06_01267</name>
</gene>
<keyword evidence="4" id="KW-0547">Nucleotide-binding</keyword>
<evidence type="ECO:0000256" key="3">
    <source>
        <dbReference type="ARBA" id="ARBA00022448"/>
    </source>
</evidence>
<comment type="subcellular location">
    <subcellularLocation>
        <location evidence="1">Cell membrane</location>
        <topology evidence="1">Peripheral membrane protein</topology>
    </subcellularLocation>
</comment>
<evidence type="ECO:0000259" key="7">
    <source>
        <dbReference type="Pfam" id="PF00005"/>
    </source>
</evidence>
<keyword evidence="6" id="KW-0046">Antibiotic resistance</keyword>
<dbReference type="GO" id="GO:0046677">
    <property type="term" value="P:response to antibiotic"/>
    <property type="evidence" value="ECO:0007669"/>
    <property type="project" value="UniProtKB-KW"/>
</dbReference>
<dbReference type="GO" id="GO:0005524">
    <property type="term" value="F:ATP binding"/>
    <property type="evidence" value="ECO:0007669"/>
    <property type="project" value="UniProtKB-KW"/>
</dbReference>
<dbReference type="AlphaFoldDB" id="A0A6V8NRN3"/>
<organism evidence="8 9">
    <name type="scientific">Candidatus Hakubella thermalkaliphila</name>
    <dbReference type="NCBI Taxonomy" id="2754717"/>
    <lineage>
        <taxon>Bacteria</taxon>
        <taxon>Bacillati</taxon>
        <taxon>Actinomycetota</taxon>
        <taxon>Actinomycetota incertae sedis</taxon>
        <taxon>Candidatus Hakubellales</taxon>
        <taxon>Candidatus Hakubellaceae</taxon>
        <taxon>Candidatus Hakubella</taxon>
    </lineage>
</organism>
<evidence type="ECO:0000313" key="9">
    <source>
        <dbReference type="Proteomes" id="UP000580051"/>
    </source>
</evidence>
<dbReference type="GO" id="GO:0016887">
    <property type="term" value="F:ATP hydrolysis activity"/>
    <property type="evidence" value="ECO:0007669"/>
    <property type="project" value="InterPro"/>
</dbReference>
<proteinExistence type="inferred from homology"/>
<sequence length="87" mass="9323">MSSPALQCRGVSKYFFKKGFFSSKGKGQKNPVTVAVADINLEVASQETLGVVGPNGSGKSTLIRLISTLLYPDCGTILVFGHFFSYD</sequence>
<name>A0A6V8NRN3_9ACTN</name>
<reference evidence="8 9" key="1">
    <citation type="journal article" date="2020" name="Front. Microbiol.">
        <title>Single-cell genomics of novel Actinobacteria with the Wood-Ljungdahl pathway discovered in a serpentinizing system.</title>
        <authorList>
            <person name="Merino N."/>
            <person name="Kawai M."/>
            <person name="Boyd E.S."/>
            <person name="Colman D.R."/>
            <person name="McGlynn S.E."/>
            <person name="Nealson K.H."/>
            <person name="Kurokawa K."/>
            <person name="Hongoh Y."/>
        </authorList>
    </citation>
    <scope>NUCLEOTIDE SEQUENCE [LARGE SCALE GENOMIC DNA]</scope>
    <source>
        <strain evidence="8 9">S06</strain>
    </source>
</reference>
<evidence type="ECO:0000256" key="4">
    <source>
        <dbReference type="ARBA" id="ARBA00022741"/>
    </source>
</evidence>
<dbReference type="PANTHER" id="PTHR42711">
    <property type="entry name" value="ABC TRANSPORTER ATP-BINDING PROTEIN"/>
    <property type="match status" value="1"/>
</dbReference>
<evidence type="ECO:0000256" key="2">
    <source>
        <dbReference type="ARBA" id="ARBA00005417"/>
    </source>
</evidence>
<keyword evidence="3" id="KW-0813">Transport</keyword>
<evidence type="ECO:0000256" key="6">
    <source>
        <dbReference type="ARBA" id="ARBA00023251"/>
    </source>
</evidence>
<protein>
    <submittedName>
        <fullName evidence="8">ABC-2 type transport system ATP-binding protein</fullName>
    </submittedName>
</protein>
<dbReference type="Gene3D" id="3.40.50.300">
    <property type="entry name" value="P-loop containing nucleotide triphosphate hydrolases"/>
    <property type="match status" value="1"/>
</dbReference>
<feature type="domain" description="ABC transporter" evidence="7">
    <location>
        <begin position="37"/>
        <end position="82"/>
    </location>
</feature>
<evidence type="ECO:0000313" key="8">
    <source>
        <dbReference type="EMBL" id="GFP22040.1"/>
    </source>
</evidence>
<dbReference type="InterPro" id="IPR027417">
    <property type="entry name" value="P-loop_NTPase"/>
</dbReference>
<evidence type="ECO:0000256" key="5">
    <source>
        <dbReference type="ARBA" id="ARBA00022840"/>
    </source>
</evidence>
<comment type="similarity">
    <text evidence="2">Belongs to the ABC transporter superfamily.</text>
</comment>
<dbReference type="InterPro" id="IPR050763">
    <property type="entry name" value="ABC_transporter_ATP-binding"/>
</dbReference>
<comment type="caution">
    <text evidence="8">The sequence shown here is derived from an EMBL/GenBank/DDBJ whole genome shotgun (WGS) entry which is preliminary data.</text>
</comment>